<evidence type="ECO:0008006" key="4">
    <source>
        <dbReference type="Google" id="ProtNLM"/>
    </source>
</evidence>
<organism evidence="2 3">
    <name type="scientific">Passalora fulva</name>
    <name type="common">Tomato leaf mold</name>
    <name type="synonym">Cladosporium fulvum</name>
    <dbReference type="NCBI Taxonomy" id="5499"/>
    <lineage>
        <taxon>Eukaryota</taxon>
        <taxon>Fungi</taxon>
        <taxon>Dikarya</taxon>
        <taxon>Ascomycota</taxon>
        <taxon>Pezizomycotina</taxon>
        <taxon>Dothideomycetes</taxon>
        <taxon>Dothideomycetidae</taxon>
        <taxon>Mycosphaerellales</taxon>
        <taxon>Mycosphaerellaceae</taxon>
        <taxon>Fulvia</taxon>
    </lineage>
</organism>
<accession>A0A9Q8PA58</accession>
<proteinExistence type="predicted"/>
<reference evidence="2" key="2">
    <citation type="journal article" date="2022" name="Microb. Genom.">
        <title>A chromosome-scale genome assembly of the tomato pathogen Cladosporium fulvum reveals a compartmentalized genome architecture and the presence of a dispensable chromosome.</title>
        <authorList>
            <person name="Zaccaron A.Z."/>
            <person name="Chen L.H."/>
            <person name="Samaras A."/>
            <person name="Stergiopoulos I."/>
        </authorList>
    </citation>
    <scope>NUCLEOTIDE SEQUENCE</scope>
    <source>
        <strain evidence="2">Race5_Kim</strain>
    </source>
</reference>
<evidence type="ECO:0000256" key="1">
    <source>
        <dbReference type="SAM" id="SignalP"/>
    </source>
</evidence>
<feature type="chain" id="PRO_5040227240" description="Gpi anchored protein" evidence="1">
    <location>
        <begin position="23"/>
        <end position="197"/>
    </location>
</feature>
<dbReference type="Proteomes" id="UP000756132">
    <property type="component" value="Chromosome 6"/>
</dbReference>
<feature type="signal peptide" evidence="1">
    <location>
        <begin position="1"/>
        <end position="22"/>
    </location>
</feature>
<evidence type="ECO:0000313" key="2">
    <source>
        <dbReference type="EMBL" id="UJO18734.1"/>
    </source>
</evidence>
<dbReference type="EMBL" id="CP090168">
    <property type="protein sequence ID" value="UJO18734.1"/>
    <property type="molecule type" value="Genomic_DNA"/>
</dbReference>
<sequence length="197" mass="19209">MYTTKLTTSLAAVSLLALGAVAQDIDRNDYPSQCASVCDPVSDSTAQCDQSTGDNDQDYINCVCGITNAATIIPSCEACYANFSKDGHDNDVNDLIRSCSFTTTSYNPLATSSGMASGTTAGAVITTSATVSGSRTEVTTTAAAGAGTSASGSESAAVTSMSSDATAAPASTGAASANSVAGGVGLVAGLVGAAALL</sequence>
<name>A0A9Q8PA58_PASFU</name>
<keyword evidence="1" id="KW-0732">Signal</keyword>
<keyword evidence="3" id="KW-1185">Reference proteome</keyword>
<evidence type="ECO:0000313" key="3">
    <source>
        <dbReference type="Proteomes" id="UP000756132"/>
    </source>
</evidence>
<dbReference type="RefSeq" id="XP_047763100.1">
    <property type="nucleotide sequence ID" value="XM_047906729.1"/>
</dbReference>
<reference evidence="2" key="1">
    <citation type="submission" date="2021-12" db="EMBL/GenBank/DDBJ databases">
        <authorList>
            <person name="Zaccaron A."/>
            <person name="Stergiopoulos I."/>
        </authorList>
    </citation>
    <scope>NUCLEOTIDE SEQUENCE</scope>
    <source>
        <strain evidence="2">Race5_Kim</strain>
    </source>
</reference>
<dbReference type="AlphaFoldDB" id="A0A9Q8PA58"/>
<dbReference type="OrthoDB" id="4843554at2759"/>
<protein>
    <recommendedName>
        <fullName evidence="4">Gpi anchored protein</fullName>
    </recommendedName>
</protein>
<dbReference type="KEGG" id="ffu:CLAFUR5_07581"/>
<dbReference type="OMA" id="NRCWPAC"/>
<dbReference type="GeneID" id="71987459"/>
<gene>
    <name evidence="2" type="ORF">CLAFUR5_07581</name>
</gene>